<feature type="domain" description="DUF4440" evidence="1">
    <location>
        <begin position="6"/>
        <end position="111"/>
    </location>
</feature>
<sequence length="131" mass="15172">MDEELREFGRRWAEAERRGDAAALDRLLTEDFHGVGPRGFVIGRDEWLERYSDDWLIHDSFDWRPVQVRRYGDAAVANGVQSQQSTYDGRDVDGHFRVTQLLVHDAYGWRLACIHLSPIAEPPRVDQPEHA</sequence>
<dbReference type="EMBL" id="CP031320">
    <property type="protein sequence ID" value="AXK36436.1"/>
    <property type="molecule type" value="Genomic_DNA"/>
</dbReference>
<dbReference type="Proteomes" id="UP000254425">
    <property type="component" value="Chromosome"/>
</dbReference>
<organism evidence="2 3">
    <name type="scientific">Streptomyces armeniacus</name>
    <dbReference type="NCBI Taxonomy" id="83291"/>
    <lineage>
        <taxon>Bacteria</taxon>
        <taxon>Bacillati</taxon>
        <taxon>Actinomycetota</taxon>
        <taxon>Actinomycetes</taxon>
        <taxon>Kitasatosporales</taxon>
        <taxon>Streptomycetaceae</taxon>
        <taxon>Streptomyces</taxon>
    </lineage>
</organism>
<dbReference type="Gene3D" id="3.10.450.50">
    <property type="match status" value="1"/>
</dbReference>
<reference evidence="2 3" key="1">
    <citation type="submission" date="2018-07" db="EMBL/GenBank/DDBJ databases">
        <title>Draft genome of the type strain Streptomyces armeniacus ATCC 15676.</title>
        <authorList>
            <person name="Labana P."/>
            <person name="Gosse J.T."/>
            <person name="Boddy C.N."/>
        </authorList>
    </citation>
    <scope>NUCLEOTIDE SEQUENCE [LARGE SCALE GENOMIC DNA]</scope>
    <source>
        <strain evidence="2 3">ATCC 15676</strain>
    </source>
</reference>
<dbReference type="Pfam" id="PF14534">
    <property type="entry name" value="DUF4440"/>
    <property type="match status" value="1"/>
</dbReference>
<gene>
    <name evidence="2" type="ORF">DVA86_31490</name>
</gene>
<evidence type="ECO:0000313" key="2">
    <source>
        <dbReference type="EMBL" id="AXK36436.1"/>
    </source>
</evidence>
<dbReference type="SUPFAM" id="SSF54427">
    <property type="entry name" value="NTF2-like"/>
    <property type="match status" value="1"/>
</dbReference>
<evidence type="ECO:0000313" key="3">
    <source>
        <dbReference type="Proteomes" id="UP000254425"/>
    </source>
</evidence>
<name>A0A345XXS0_9ACTN</name>
<evidence type="ECO:0000259" key="1">
    <source>
        <dbReference type="Pfam" id="PF14534"/>
    </source>
</evidence>
<dbReference type="RefSeq" id="WP_208883355.1">
    <property type="nucleotide sequence ID" value="NZ_CP031320.1"/>
</dbReference>
<protein>
    <submittedName>
        <fullName evidence="2">Nuclear transport factor 2 family protein</fullName>
    </submittedName>
</protein>
<dbReference type="InterPro" id="IPR032710">
    <property type="entry name" value="NTF2-like_dom_sf"/>
</dbReference>
<accession>A0A345XXS0</accession>
<proteinExistence type="predicted"/>
<keyword evidence="3" id="KW-1185">Reference proteome</keyword>
<dbReference type="InterPro" id="IPR027843">
    <property type="entry name" value="DUF4440"/>
</dbReference>
<dbReference type="KEGG" id="sarm:DVA86_31490"/>
<dbReference type="AlphaFoldDB" id="A0A345XXS0"/>